<dbReference type="Proteomes" id="UP001595907">
    <property type="component" value="Unassembled WGS sequence"/>
</dbReference>
<organism evidence="1 2">
    <name type="scientific">Ferruginibacter yonginensis</name>
    <dbReference type="NCBI Taxonomy" id="1310416"/>
    <lineage>
        <taxon>Bacteria</taxon>
        <taxon>Pseudomonadati</taxon>
        <taxon>Bacteroidota</taxon>
        <taxon>Chitinophagia</taxon>
        <taxon>Chitinophagales</taxon>
        <taxon>Chitinophagaceae</taxon>
        <taxon>Ferruginibacter</taxon>
    </lineage>
</organism>
<dbReference type="SMART" id="SM00710">
    <property type="entry name" value="PbH1"/>
    <property type="match status" value="6"/>
</dbReference>
<keyword evidence="2" id="KW-1185">Reference proteome</keyword>
<protein>
    <submittedName>
        <fullName evidence="1">Polysaccharide lyase 6 family protein</fullName>
    </submittedName>
</protein>
<dbReference type="SUPFAM" id="SSF51126">
    <property type="entry name" value="Pectin lyase-like"/>
    <property type="match status" value="1"/>
</dbReference>
<dbReference type="GO" id="GO:0016829">
    <property type="term" value="F:lyase activity"/>
    <property type="evidence" value="ECO:0007669"/>
    <property type="project" value="UniProtKB-KW"/>
</dbReference>
<keyword evidence="1" id="KW-0456">Lyase</keyword>
<name>A0ABV8QT32_9BACT</name>
<evidence type="ECO:0000313" key="1">
    <source>
        <dbReference type="EMBL" id="MFC4262064.1"/>
    </source>
</evidence>
<accession>A0ABV8QT32</accession>
<proteinExistence type="predicted"/>
<dbReference type="InterPro" id="IPR012334">
    <property type="entry name" value="Pectin_lyas_fold"/>
</dbReference>
<dbReference type="InterPro" id="IPR011050">
    <property type="entry name" value="Pectin_lyase_fold/virulence"/>
</dbReference>
<gene>
    <name evidence="1" type="ORF">ACFOWM_04180</name>
</gene>
<dbReference type="InterPro" id="IPR039513">
    <property type="entry name" value="PL-6"/>
</dbReference>
<sequence length="752" mass="83584">MLKTCIALIVFVLTGYQSVAKKIVVKNNTELSSANEIAQPGDEIILQNGTWTNVQIKLSCNGTALLPIYVKAQTQGKVIINGESALYVGGAYIVIDGLLFTDGYAAKNAVINFRINNDKVATHCRVTNTVINDYNNPKRLDENYWIALYGQNNRIDHCSFLNKKNMGVLLAVILNDDRSRKNYHEIDHNYFGIRLPLASNSGEIIRIGVSEHCEFYSNTQITDNLFEHCDGETEIISVKSCGNLIKNNVFKECQGGVVLRHGNNNIVLKNIFYGNNKTGTGGVRIINKGQWVVNNVFYNCIGVGFRSPMSIMNGVPNSPANRYLPVSEVVVANNSFINCTPISFCEGSDAERSVPPKNVQFINNTFYSNTQKKLYNTFDDMSGITFAGNVASNFYNQKLMNGFATDILLLKKVSYIAIPYSKGVFNNVVSDSLQIISEQKNIPILNKKPGAFNEANMVAVIKNAATNCGTIWFKKDDINVVQLYTRILCKTTDDIKNAITSNNQQNIEIVLTATNYNFKTPIQITKNTIITSNQKNSINLIFNDTNAAYLLELKAGKSLQLKNINLNIAMVTSKAFVVTDTSQSSHHNKFYVANAHFSNVVATFFKASKTNVLDTVKINNVTFNNSQAALFLFNDETDEKGYYNVENLICSNNTFNNINGTILSVLRSGKDESTLGPTITFTNNSINNGNTNNPIIHFEGVQFSTIKNNVFKNANTNGTLIQYKDAVRAQHIIKYNQYLQSGAIIKNKYVTE</sequence>
<dbReference type="RefSeq" id="WP_379707426.1">
    <property type="nucleotide sequence ID" value="NZ_JBHSCZ010000001.1"/>
</dbReference>
<comment type="caution">
    <text evidence="1">The sequence shown here is derived from an EMBL/GenBank/DDBJ whole genome shotgun (WGS) entry which is preliminary data.</text>
</comment>
<dbReference type="Pfam" id="PF14592">
    <property type="entry name" value="Chondroitinas_B"/>
    <property type="match status" value="1"/>
</dbReference>
<dbReference type="CDD" id="cd14251">
    <property type="entry name" value="PL-6"/>
    <property type="match status" value="1"/>
</dbReference>
<reference evidence="2" key="1">
    <citation type="journal article" date="2019" name="Int. J. Syst. Evol. Microbiol.">
        <title>The Global Catalogue of Microorganisms (GCM) 10K type strain sequencing project: providing services to taxonomists for standard genome sequencing and annotation.</title>
        <authorList>
            <consortium name="The Broad Institute Genomics Platform"/>
            <consortium name="The Broad Institute Genome Sequencing Center for Infectious Disease"/>
            <person name="Wu L."/>
            <person name="Ma J."/>
        </authorList>
    </citation>
    <scope>NUCLEOTIDE SEQUENCE [LARGE SCALE GENOMIC DNA]</scope>
    <source>
        <strain evidence="2">CECT 8289</strain>
    </source>
</reference>
<dbReference type="InterPro" id="IPR006626">
    <property type="entry name" value="PbH1"/>
</dbReference>
<evidence type="ECO:0000313" key="2">
    <source>
        <dbReference type="Proteomes" id="UP001595907"/>
    </source>
</evidence>
<dbReference type="Gene3D" id="2.160.20.10">
    <property type="entry name" value="Single-stranded right-handed beta-helix, Pectin lyase-like"/>
    <property type="match status" value="1"/>
</dbReference>
<dbReference type="EMBL" id="JBHSCZ010000001">
    <property type="protein sequence ID" value="MFC4262064.1"/>
    <property type="molecule type" value="Genomic_DNA"/>
</dbReference>